<dbReference type="Proteomes" id="UP000059680">
    <property type="component" value="Chromosome 5"/>
</dbReference>
<evidence type="ECO:0000256" key="1">
    <source>
        <dbReference type="SAM" id="MobiDB-lite"/>
    </source>
</evidence>
<reference evidence="2 3" key="3">
    <citation type="journal article" date="2013" name="Rice">
        <title>Improvement of the Oryza sativa Nipponbare reference genome using next generation sequence and optical map data.</title>
        <authorList>
            <person name="Kawahara Y."/>
            <person name="de la Bastide M."/>
            <person name="Hamilton J.P."/>
            <person name="Kanamori H."/>
            <person name="McCombie W.R."/>
            <person name="Ouyang S."/>
            <person name="Schwartz D.C."/>
            <person name="Tanaka T."/>
            <person name="Wu J."/>
            <person name="Zhou S."/>
            <person name="Childs K.L."/>
            <person name="Davidson R.M."/>
            <person name="Lin H."/>
            <person name="Quesada-Ocampo L."/>
            <person name="Vaillancourt B."/>
            <person name="Sakai H."/>
            <person name="Lee S.S."/>
            <person name="Kim J."/>
            <person name="Numa H."/>
            <person name="Itoh T."/>
            <person name="Buell C.R."/>
            <person name="Matsumoto T."/>
        </authorList>
    </citation>
    <scope>NUCLEOTIDE SEQUENCE [LARGE SCALE GENOMIC DNA]</scope>
    <source>
        <strain evidence="3">cv. Nipponbare</strain>
    </source>
</reference>
<accession>A0A0P0WN21</accession>
<dbReference type="AlphaFoldDB" id="A0A0P0WN21"/>
<dbReference type="InParanoid" id="A0A0P0WN21"/>
<feature type="region of interest" description="Disordered" evidence="1">
    <location>
        <begin position="84"/>
        <end position="103"/>
    </location>
</feature>
<organism evidence="2 3">
    <name type="scientific">Oryza sativa subsp. japonica</name>
    <name type="common">Rice</name>
    <dbReference type="NCBI Taxonomy" id="39947"/>
    <lineage>
        <taxon>Eukaryota</taxon>
        <taxon>Viridiplantae</taxon>
        <taxon>Streptophyta</taxon>
        <taxon>Embryophyta</taxon>
        <taxon>Tracheophyta</taxon>
        <taxon>Spermatophyta</taxon>
        <taxon>Magnoliopsida</taxon>
        <taxon>Liliopsida</taxon>
        <taxon>Poales</taxon>
        <taxon>Poaceae</taxon>
        <taxon>BOP clade</taxon>
        <taxon>Oryzoideae</taxon>
        <taxon>Oryzeae</taxon>
        <taxon>Oryzinae</taxon>
        <taxon>Oryza</taxon>
        <taxon>Oryza sativa</taxon>
    </lineage>
</organism>
<proteinExistence type="predicted"/>
<feature type="compositionally biased region" description="Basic and acidic residues" evidence="1">
    <location>
        <begin position="84"/>
        <end position="93"/>
    </location>
</feature>
<protein>
    <submittedName>
        <fullName evidence="2">Os05g0450866 protein</fullName>
    </submittedName>
</protein>
<evidence type="ECO:0000313" key="3">
    <source>
        <dbReference type="Proteomes" id="UP000059680"/>
    </source>
</evidence>
<keyword evidence="3" id="KW-1185">Reference proteome</keyword>
<reference evidence="3" key="1">
    <citation type="journal article" date="2005" name="Nature">
        <title>The map-based sequence of the rice genome.</title>
        <authorList>
            <consortium name="International rice genome sequencing project (IRGSP)"/>
            <person name="Matsumoto T."/>
            <person name="Wu J."/>
            <person name="Kanamori H."/>
            <person name="Katayose Y."/>
            <person name="Fujisawa M."/>
            <person name="Namiki N."/>
            <person name="Mizuno H."/>
            <person name="Yamamoto K."/>
            <person name="Antonio B.A."/>
            <person name="Baba T."/>
            <person name="Sakata K."/>
            <person name="Nagamura Y."/>
            <person name="Aoki H."/>
            <person name="Arikawa K."/>
            <person name="Arita K."/>
            <person name="Bito T."/>
            <person name="Chiden Y."/>
            <person name="Fujitsuka N."/>
            <person name="Fukunaka R."/>
            <person name="Hamada M."/>
            <person name="Harada C."/>
            <person name="Hayashi A."/>
            <person name="Hijishita S."/>
            <person name="Honda M."/>
            <person name="Hosokawa S."/>
            <person name="Ichikawa Y."/>
            <person name="Idonuma A."/>
            <person name="Iijima M."/>
            <person name="Ikeda M."/>
            <person name="Ikeno M."/>
            <person name="Ito K."/>
            <person name="Ito S."/>
            <person name="Ito T."/>
            <person name="Ito Y."/>
            <person name="Ito Y."/>
            <person name="Iwabuchi A."/>
            <person name="Kamiya K."/>
            <person name="Karasawa W."/>
            <person name="Kurita K."/>
            <person name="Katagiri S."/>
            <person name="Kikuta A."/>
            <person name="Kobayashi H."/>
            <person name="Kobayashi N."/>
            <person name="Machita K."/>
            <person name="Maehara T."/>
            <person name="Masukawa M."/>
            <person name="Mizubayashi T."/>
            <person name="Mukai Y."/>
            <person name="Nagasaki H."/>
            <person name="Nagata Y."/>
            <person name="Naito S."/>
            <person name="Nakashima M."/>
            <person name="Nakama Y."/>
            <person name="Nakamichi Y."/>
            <person name="Nakamura M."/>
            <person name="Meguro A."/>
            <person name="Negishi M."/>
            <person name="Ohta I."/>
            <person name="Ohta T."/>
            <person name="Okamoto M."/>
            <person name="Ono N."/>
            <person name="Saji S."/>
            <person name="Sakaguchi M."/>
            <person name="Sakai K."/>
            <person name="Shibata M."/>
            <person name="Shimokawa T."/>
            <person name="Song J."/>
            <person name="Takazaki Y."/>
            <person name="Terasawa K."/>
            <person name="Tsugane M."/>
            <person name="Tsuji K."/>
            <person name="Ueda S."/>
            <person name="Waki K."/>
            <person name="Yamagata H."/>
            <person name="Yamamoto M."/>
            <person name="Yamamoto S."/>
            <person name="Yamane H."/>
            <person name="Yoshiki S."/>
            <person name="Yoshihara R."/>
            <person name="Yukawa K."/>
            <person name="Zhong H."/>
            <person name="Yano M."/>
            <person name="Yuan Q."/>
            <person name="Ouyang S."/>
            <person name="Liu J."/>
            <person name="Jones K.M."/>
            <person name="Gansberger K."/>
            <person name="Moffat K."/>
            <person name="Hill J."/>
            <person name="Bera J."/>
            <person name="Fadrosh D."/>
            <person name="Jin S."/>
            <person name="Johri S."/>
            <person name="Kim M."/>
            <person name="Overton L."/>
            <person name="Reardon M."/>
            <person name="Tsitrin T."/>
            <person name="Vuong H."/>
            <person name="Weaver B."/>
            <person name="Ciecko A."/>
            <person name="Tallon L."/>
            <person name="Jackson J."/>
            <person name="Pai G."/>
            <person name="Aken S.V."/>
            <person name="Utterback T."/>
            <person name="Reidmuller S."/>
            <person name="Feldblyum T."/>
            <person name="Hsiao J."/>
            <person name="Zismann V."/>
            <person name="Iobst S."/>
            <person name="de Vazeille A.R."/>
            <person name="Buell C.R."/>
            <person name="Ying K."/>
            <person name="Li Y."/>
            <person name="Lu T."/>
            <person name="Huang Y."/>
            <person name="Zhao Q."/>
            <person name="Feng Q."/>
            <person name="Zhang L."/>
            <person name="Zhu J."/>
            <person name="Weng Q."/>
            <person name="Mu J."/>
            <person name="Lu Y."/>
            <person name="Fan D."/>
            <person name="Liu Y."/>
            <person name="Guan J."/>
            <person name="Zhang Y."/>
            <person name="Yu S."/>
            <person name="Liu X."/>
            <person name="Zhang Y."/>
            <person name="Hong G."/>
            <person name="Han B."/>
            <person name="Choisne N."/>
            <person name="Demange N."/>
            <person name="Orjeda G."/>
            <person name="Samain S."/>
            <person name="Cattolico L."/>
            <person name="Pelletier E."/>
            <person name="Couloux A."/>
            <person name="Segurens B."/>
            <person name="Wincker P."/>
            <person name="D'Hont A."/>
            <person name="Scarpelli C."/>
            <person name="Weissenbach J."/>
            <person name="Salanoubat M."/>
            <person name="Quetier F."/>
            <person name="Yu Y."/>
            <person name="Kim H.R."/>
            <person name="Rambo T."/>
            <person name="Currie J."/>
            <person name="Collura K."/>
            <person name="Luo M."/>
            <person name="Yang T."/>
            <person name="Ammiraju J.S.S."/>
            <person name="Engler F."/>
            <person name="Soderlund C."/>
            <person name="Wing R.A."/>
            <person name="Palmer L.E."/>
            <person name="de la Bastide M."/>
            <person name="Spiegel L."/>
            <person name="Nascimento L."/>
            <person name="Zutavern T."/>
            <person name="O'Shaughnessy A."/>
            <person name="Dike S."/>
            <person name="Dedhia N."/>
            <person name="Preston R."/>
            <person name="Balija V."/>
            <person name="McCombie W.R."/>
            <person name="Chow T."/>
            <person name="Chen H."/>
            <person name="Chung M."/>
            <person name="Chen C."/>
            <person name="Shaw J."/>
            <person name="Wu H."/>
            <person name="Hsiao K."/>
            <person name="Chao Y."/>
            <person name="Chu M."/>
            <person name="Cheng C."/>
            <person name="Hour A."/>
            <person name="Lee P."/>
            <person name="Lin S."/>
            <person name="Lin Y."/>
            <person name="Liou J."/>
            <person name="Liu S."/>
            <person name="Hsing Y."/>
            <person name="Raghuvanshi S."/>
            <person name="Mohanty A."/>
            <person name="Bharti A.K."/>
            <person name="Gaur A."/>
            <person name="Gupta V."/>
            <person name="Kumar D."/>
            <person name="Ravi V."/>
            <person name="Vij S."/>
            <person name="Kapur A."/>
            <person name="Khurana P."/>
            <person name="Khurana P."/>
            <person name="Khurana J.P."/>
            <person name="Tyagi A.K."/>
            <person name="Gaikwad K."/>
            <person name="Singh A."/>
            <person name="Dalal V."/>
            <person name="Srivastava S."/>
            <person name="Dixit A."/>
            <person name="Pal A.K."/>
            <person name="Ghazi I.A."/>
            <person name="Yadav M."/>
            <person name="Pandit A."/>
            <person name="Bhargava A."/>
            <person name="Sureshbabu K."/>
            <person name="Batra K."/>
            <person name="Sharma T.R."/>
            <person name="Mohapatra T."/>
            <person name="Singh N.K."/>
            <person name="Messing J."/>
            <person name="Nelson A.B."/>
            <person name="Fuks G."/>
            <person name="Kavchok S."/>
            <person name="Keizer G."/>
            <person name="Linton E."/>
            <person name="Llaca V."/>
            <person name="Song R."/>
            <person name="Tanyolac B."/>
            <person name="Young S."/>
            <person name="Ho-Il K."/>
            <person name="Hahn J.H."/>
            <person name="Sangsakoo G."/>
            <person name="Vanavichit A."/>
            <person name="de Mattos Luiz.A.T."/>
            <person name="Zimmer P.D."/>
            <person name="Malone G."/>
            <person name="Dellagostin O."/>
            <person name="de Oliveira A.C."/>
            <person name="Bevan M."/>
            <person name="Bancroft I."/>
            <person name="Minx P."/>
            <person name="Cordum H."/>
            <person name="Wilson R."/>
            <person name="Cheng Z."/>
            <person name="Jin W."/>
            <person name="Jiang J."/>
            <person name="Leong S.A."/>
            <person name="Iwama H."/>
            <person name="Gojobori T."/>
            <person name="Itoh T."/>
            <person name="Niimura Y."/>
            <person name="Fujii Y."/>
            <person name="Habara T."/>
            <person name="Sakai H."/>
            <person name="Sato Y."/>
            <person name="Wilson G."/>
            <person name="Kumar K."/>
            <person name="McCouch S."/>
            <person name="Juretic N."/>
            <person name="Hoen D."/>
            <person name="Wright S."/>
            <person name="Bruskiewich R."/>
            <person name="Bureau T."/>
            <person name="Miyao A."/>
            <person name="Hirochika H."/>
            <person name="Nishikawa T."/>
            <person name="Kadowaki K."/>
            <person name="Sugiura M."/>
            <person name="Burr B."/>
            <person name="Sasaki T."/>
        </authorList>
    </citation>
    <scope>NUCLEOTIDE SEQUENCE [LARGE SCALE GENOMIC DNA]</scope>
    <source>
        <strain evidence="3">cv. Nipponbare</strain>
    </source>
</reference>
<evidence type="ECO:0000313" key="2">
    <source>
        <dbReference type="EMBL" id="BAS94324.1"/>
    </source>
</evidence>
<dbReference type="PaxDb" id="39947-A0A0P0WN21"/>
<reference evidence="2 3" key="2">
    <citation type="journal article" date="2013" name="Plant Cell Physiol.">
        <title>Rice Annotation Project Database (RAP-DB): an integrative and interactive database for rice genomics.</title>
        <authorList>
            <person name="Sakai H."/>
            <person name="Lee S.S."/>
            <person name="Tanaka T."/>
            <person name="Numa H."/>
            <person name="Kim J."/>
            <person name="Kawahara Y."/>
            <person name="Wakimoto H."/>
            <person name="Yang C.C."/>
            <person name="Iwamoto M."/>
            <person name="Abe T."/>
            <person name="Yamada Y."/>
            <person name="Muto A."/>
            <person name="Inokuchi H."/>
            <person name="Ikemura T."/>
            <person name="Matsumoto T."/>
            <person name="Sasaki T."/>
            <person name="Itoh T."/>
        </authorList>
    </citation>
    <scope>NUCLEOTIDE SEQUENCE [LARGE SCALE GENOMIC DNA]</scope>
    <source>
        <strain evidence="3">cv. Nipponbare</strain>
    </source>
</reference>
<sequence length="134" mass="14520">MNLSLYLPVPVPAGTSCWMGATLLGERFCAPLGIVPQSTLTRPMLTLQIVHATCSASMFPLLLQDLHGSSRRCMAAGDLGREISREHAPDMSDGHGTARNRGEVGAVVVNNADDVEHGLYRKEMNKYSVLGRQQ</sequence>
<name>A0A0P0WN21_ORYSJ</name>
<gene>
    <name evidence="2" type="ordered locus">Os05g0450866</name>
    <name evidence="2" type="ORF">OSNPB_050450866</name>
</gene>
<dbReference type="EMBL" id="AP014961">
    <property type="protein sequence ID" value="BAS94324.1"/>
    <property type="molecule type" value="Genomic_DNA"/>
</dbReference>